<dbReference type="EMBL" id="NISJ01000004">
    <property type="protein sequence ID" value="OWQ97793.1"/>
    <property type="molecule type" value="Genomic_DNA"/>
</dbReference>
<dbReference type="SUPFAM" id="SSF54427">
    <property type="entry name" value="NTF2-like"/>
    <property type="match status" value="1"/>
</dbReference>
<protein>
    <recommendedName>
        <fullName evidence="1">DUF4440 domain-containing protein</fullName>
    </recommendedName>
</protein>
<dbReference type="Gene3D" id="3.10.450.50">
    <property type="match status" value="1"/>
</dbReference>
<keyword evidence="3" id="KW-1185">Reference proteome</keyword>
<evidence type="ECO:0000313" key="2">
    <source>
        <dbReference type="EMBL" id="OWQ97793.1"/>
    </source>
</evidence>
<dbReference type="Pfam" id="PF14534">
    <property type="entry name" value="DUF4440"/>
    <property type="match status" value="1"/>
</dbReference>
<proteinExistence type="predicted"/>
<evidence type="ECO:0000259" key="1">
    <source>
        <dbReference type="Pfam" id="PF14534"/>
    </source>
</evidence>
<dbReference type="AlphaFoldDB" id="A0A246JXH4"/>
<evidence type="ECO:0000313" key="3">
    <source>
        <dbReference type="Proteomes" id="UP000197097"/>
    </source>
</evidence>
<name>A0A246JXH4_9SPHN</name>
<gene>
    <name evidence="2" type="ORF">CDQ91_09055</name>
</gene>
<reference evidence="2 3" key="1">
    <citation type="journal article" date="2002" name="Int. J. Syst. Evol. Microbiol.">
        <title>Sphingopyxis witflariensis sp. nov., isolated from activated sludge.</title>
        <authorList>
            <person name="Kampfer P."/>
            <person name="Witzenberger R."/>
            <person name="Denner E.B."/>
            <person name="Busse H.J."/>
            <person name="Neef A."/>
        </authorList>
    </citation>
    <scope>NUCLEOTIDE SEQUENCE [LARGE SCALE GENOMIC DNA]</scope>
    <source>
        <strain evidence="2 3">DSM 14551</strain>
    </source>
</reference>
<accession>A0A246JXH4</accession>
<dbReference type="InterPro" id="IPR032710">
    <property type="entry name" value="NTF2-like_dom_sf"/>
</dbReference>
<comment type="caution">
    <text evidence="2">The sequence shown here is derived from an EMBL/GenBank/DDBJ whole genome shotgun (WGS) entry which is preliminary data.</text>
</comment>
<dbReference type="InterPro" id="IPR027843">
    <property type="entry name" value="DUF4440"/>
</dbReference>
<dbReference type="Proteomes" id="UP000197097">
    <property type="component" value="Unassembled WGS sequence"/>
</dbReference>
<sequence>MMLRTGLTSPPDAGSGDTACRKMRMHRIPTIMLAIAALATVPLAAANAQPAPDDTAALTAFADAFDAAQISRDGAALGRMVADDLVFIDGSGKRLGKADFIAGWTGADDAYDPVTLRDRIVMPLGPDAGLASAETILSGRSAGQPFRVRIRFTDIFRRSGDSWQAAYIHVTRMGPEVEVPKSRP</sequence>
<organism evidence="2 3">
    <name type="scientific">Sphingopyxis witflariensis</name>
    <dbReference type="NCBI Taxonomy" id="173675"/>
    <lineage>
        <taxon>Bacteria</taxon>
        <taxon>Pseudomonadati</taxon>
        <taxon>Pseudomonadota</taxon>
        <taxon>Alphaproteobacteria</taxon>
        <taxon>Sphingomonadales</taxon>
        <taxon>Sphingomonadaceae</taxon>
        <taxon>Sphingopyxis</taxon>
    </lineage>
</organism>
<feature type="domain" description="DUF4440" evidence="1">
    <location>
        <begin position="60"/>
        <end position="164"/>
    </location>
</feature>